<sequence>MSYIQSVEATWAPQSARLSRRVSRLRNITGFVTVFDQAGDGRTALFARFGHVQRVAAVAGLLAEQDRDLDTGAIRRLVWTHDLNRWPFAHNSERDRFDQIANLDEYFRHEDEVSDTDVADLKGINRKDPRGISDEAKVVLLADAVTGMVEDPLFAVVGLNVSPHCIPGPVDELVGYSLAGEPRLFDNCRELTEEFHRSGASLAADFHRRIGDLFHELVERFLKERCQADLWTSYGGLLDVSKLVKESFMRKTIFPINNNLVCHADWLQSTVMPWFFANRDDASDRLLELDEDAFVAEATAPGAPFSSDQFRPDLEVVAREMPQDAFIRV</sequence>
<evidence type="ECO:0008006" key="3">
    <source>
        <dbReference type="Google" id="ProtNLM"/>
    </source>
</evidence>
<organism evidence="1 2">
    <name type="scientific">Glycomyces albidus</name>
    <dbReference type="NCBI Taxonomy" id="2656774"/>
    <lineage>
        <taxon>Bacteria</taxon>
        <taxon>Bacillati</taxon>
        <taxon>Actinomycetota</taxon>
        <taxon>Actinomycetes</taxon>
        <taxon>Glycomycetales</taxon>
        <taxon>Glycomycetaceae</taxon>
        <taxon>Glycomyces</taxon>
    </lineage>
</organism>
<name>A0A6L5GFL7_9ACTN</name>
<dbReference type="AlphaFoldDB" id="A0A6L5GFL7"/>
<protein>
    <recommendedName>
        <fullName evidence="3">HD domain-containing protein</fullName>
    </recommendedName>
</protein>
<comment type="caution">
    <text evidence="1">The sequence shown here is derived from an EMBL/GenBank/DDBJ whole genome shotgun (WGS) entry which is preliminary data.</text>
</comment>
<dbReference type="EMBL" id="WIAO01000037">
    <property type="protein sequence ID" value="MQM28203.1"/>
    <property type="molecule type" value="Genomic_DNA"/>
</dbReference>
<dbReference type="SUPFAM" id="SSF109604">
    <property type="entry name" value="HD-domain/PDEase-like"/>
    <property type="match status" value="1"/>
</dbReference>
<dbReference type="RefSeq" id="WP_153027305.1">
    <property type="nucleotide sequence ID" value="NZ_WIAO01000037.1"/>
</dbReference>
<evidence type="ECO:0000313" key="2">
    <source>
        <dbReference type="Proteomes" id="UP000477750"/>
    </source>
</evidence>
<keyword evidence="2" id="KW-1185">Reference proteome</keyword>
<evidence type="ECO:0000313" key="1">
    <source>
        <dbReference type="EMBL" id="MQM28203.1"/>
    </source>
</evidence>
<proteinExistence type="predicted"/>
<gene>
    <name evidence="1" type="ORF">GFD30_21945</name>
</gene>
<reference evidence="1 2" key="1">
    <citation type="submission" date="2019-10" db="EMBL/GenBank/DDBJ databases">
        <title>Glycomyces albidus sp. nov., a novel actinomycete isolated from rhizosphere soil of wheat (Triticum aestivum L.).</title>
        <authorList>
            <person name="Qian L."/>
        </authorList>
    </citation>
    <scope>NUCLEOTIDE SEQUENCE [LARGE SCALE GENOMIC DNA]</scope>
    <source>
        <strain evidence="1 2">NEAU-7082</strain>
    </source>
</reference>
<dbReference type="Proteomes" id="UP000477750">
    <property type="component" value="Unassembled WGS sequence"/>
</dbReference>
<accession>A0A6L5GFL7</accession>